<keyword evidence="4" id="KW-0732">Signal</keyword>
<evidence type="ECO:0000256" key="5">
    <source>
        <dbReference type="ARBA" id="ARBA00022801"/>
    </source>
</evidence>
<keyword evidence="5" id="KW-0378">Hydrolase</keyword>
<dbReference type="PANTHER" id="PTHR42693:SF42">
    <property type="entry name" value="ARYLSULFATASE G"/>
    <property type="match status" value="1"/>
</dbReference>
<dbReference type="Proteomes" id="UP001214250">
    <property type="component" value="Chromosome 2"/>
</dbReference>
<dbReference type="SUPFAM" id="SSF53649">
    <property type="entry name" value="Alkaline phosphatase-like"/>
    <property type="match status" value="1"/>
</dbReference>
<dbReference type="Pfam" id="PF00884">
    <property type="entry name" value="Sulfatase"/>
    <property type="match status" value="1"/>
</dbReference>
<dbReference type="PANTHER" id="PTHR42693">
    <property type="entry name" value="ARYLSULFATASE FAMILY MEMBER"/>
    <property type="match status" value="1"/>
</dbReference>
<dbReference type="EMBL" id="CP117812">
    <property type="protein sequence ID" value="WDE97611.1"/>
    <property type="molecule type" value="Genomic_DNA"/>
</dbReference>
<evidence type="ECO:0000313" key="9">
    <source>
        <dbReference type="Proteomes" id="UP001214250"/>
    </source>
</evidence>
<feature type="domain" description="Sulfatase N-terminal" evidence="7">
    <location>
        <begin position="23"/>
        <end position="376"/>
    </location>
</feature>
<evidence type="ECO:0000256" key="3">
    <source>
        <dbReference type="ARBA" id="ARBA00022723"/>
    </source>
</evidence>
<keyword evidence="6" id="KW-0106">Calcium</keyword>
<sequence>MKLKFIPFLLLSFSLFSQDRPKPNIVLMLADDLGWQDVKCYDIDKPSPMETPNLDALATKGVKFWQAYSPAPVCAPSRAAILSGHHPARGEMTSVAGGKPPHAGHPKNSFQITPWYSSRMPLSTFSLAEALKAEGYTTGHSGKWHISKNHYAYPQPFHHGFDYSVHERGVQNNMTPDRLTEFATNDPKDPYRLDKNGMPFDAPQHGAMTFIKENQDKPFFLYYATWLVHAPIVMRSEALLRKYEKKLGVTLTDEHKKSWKKKGQSNPFYCAMVEQLDYYLGQIFTHLETTDDPRWPGHKLIENTYIIFSSDNGGMEGGGNEIYTDNFPLDRGKISTKEGGVRVPLIITGPGIAKNTESEVMVNGLDFFPTILSLIGAKKPKNKIFDGCDLVPLLKTDVSDPTLVKNTAGKVRDTMLWHFPQSENTSSIRVGDYKLLRRYNKENSLELYRLYDSSKQTQVRSDIEEMKDIAVKMPDKVRELNDKLSLIISGMGGRTPYFNPHYVGPLTHKKKAPVIFNHKQVGNKVEFRFKNNGAQVIHADLIYTQKGGDRDEEWQRLDAEILEDNKVIAFLPKHTSHFFLNLIDENNFLASYPEIDGLKKRNENLGFSSMALKAHYPKAHKGKPINFSEIFTDLSQPNSHVDILLSEDFEADKLPTSMSFTQGISLSNIAAASGSQGLELFDSKKLTRPWMPLTDFKVDTPKDKKSGQLRISFALKLDEKSPGILGFVLRDHRSGKRLSLGDIKIGDDCVKANGLTLMSFDPGICYQVDLSLQWGPKRSHFYTLSATTADGRHLSASVPYENYHFNLPDSVSLMGLGAQESLIYIDNLVIRLED</sequence>
<protein>
    <submittedName>
        <fullName evidence="8">Sulfatase</fullName>
    </submittedName>
</protein>
<dbReference type="Gene3D" id="3.40.720.10">
    <property type="entry name" value="Alkaline Phosphatase, subunit A"/>
    <property type="match status" value="1"/>
</dbReference>
<dbReference type="InterPro" id="IPR017850">
    <property type="entry name" value="Alkaline_phosphatase_core_sf"/>
</dbReference>
<evidence type="ECO:0000256" key="6">
    <source>
        <dbReference type="ARBA" id="ARBA00022837"/>
    </source>
</evidence>
<reference evidence="8 9" key="1">
    <citation type="submission" date="2023-02" db="EMBL/GenBank/DDBJ databases">
        <title>Genome sequence of Lentisphaera profundi SAORIC-696.</title>
        <authorList>
            <person name="Kim e."/>
            <person name="Cho J.-C."/>
            <person name="Choi A."/>
            <person name="Kang I."/>
        </authorList>
    </citation>
    <scope>NUCLEOTIDE SEQUENCE [LARGE SCALE GENOMIC DNA]</scope>
    <source>
        <strain evidence="8 9">SAORIC-696</strain>
    </source>
</reference>
<evidence type="ECO:0000256" key="2">
    <source>
        <dbReference type="ARBA" id="ARBA00008779"/>
    </source>
</evidence>
<comment type="cofactor">
    <cofactor evidence="1">
        <name>Ca(2+)</name>
        <dbReference type="ChEBI" id="CHEBI:29108"/>
    </cofactor>
</comment>
<gene>
    <name evidence="8" type="ORF">PQO03_17425</name>
</gene>
<keyword evidence="9" id="KW-1185">Reference proteome</keyword>
<dbReference type="InterPro" id="IPR024607">
    <property type="entry name" value="Sulfatase_CS"/>
</dbReference>
<dbReference type="InterPro" id="IPR000917">
    <property type="entry name" value="Sulfatase_N"/>
</dbReference>
<evidence type="ECO:0000256" key="4">
    <source>
        <dbReference type="ARBA" id="ARBA00022729"/>
    </source>
</evidence>
<evidence type="ECO:0000256" key="1">
    <source>
        <dbReference type="ARBA" id="ARBA00001913"/>
    </source>
</evidence>
<accession>A0ABY7VTS3</accession>
<dbReference type="RefSeq" id="WP_274152105.1">
    <property type="nucleotide sequence ID" value="NZ_CP117812.1"/>
</dbReference>
<dbReference type="PROSITE" id="PS00149">
    <property type="entry name" value="SULFATASE_2"/>
    <property type="match status" value="1"/>
</dbReference>
<name>A0ABY7VTS3_9BACT</name>
<keyword evidence="3" id="KW-0479">Metal-binding</keyword>
<evidence type="ECO:0000259" key="7">
    <source>
        <dbReference type="Pfam" id="PF00884"/>
    </source>
</evidence>
<proteinExistence type="inferred from homology"/>
<organism evidence="8 9">
    <name type="scientific">Lentisphaera profundi</name>
    <dbReference type="NCBI Taxonomy" id="1658616"/>
    <lineage>
        <taxon>Bacteria</taxon>
        <taxon>Pseudomonadati</taxon>
        <taxon>Lentisphaerota</taxon>
        <taxon>Lentisphaeria</taxon>
        <taxon>Lentisphaerales</taxon>
        <taxon>Lentisphaeraceae</taxon>
        <taxon>Lentisphaera</taxon>
    </lineage>
</organism>
<comment type="similarity">
    <text evidence="2">Belongs to the sulfatase family.</text>
</comment>
<evidence type="ECO:0000313" key="8">
    <source>
        <dbReference type="EMBL" id="WDE97611.1"/>
    </source>
</evidence>
<dbReference type="InterPro" id="IPR050738">
    <property type="entry name" value="Sulfatase"/>
</dbReference>
<dbReference type="CDD" id="cd16144">
    <property type="entry name" value="ARS_like"/>
    <property type="match status" value="1"/>
</dbReference>